<keyword evidence="2" id="KW-1133">Transmembrane helix</keyword>
<reference evidence="4" key="1">
    <citation type="submission" date="2023-07" db="EMBL/GenBank/DDBJ databases">
        <authorList>
            <person name="Kim M.K."/>
        </authorList>
    </citation>
    <scope>NUCLEOTIDE SEQUENCE</scope>
    <source>
        <strain evidence="4">M29</strain>
    </source>
</reference>
<gene>
    <name evidence="4" type="ORF">Q5H92_19870</name>
</gene>
<dbReference type="EMBL" id="JAUQSX010000011">
    <property type="protein sequence ID" value="MDO7848634.1"/>
    <property type="molecule type" value="Genomic_DNA"/>
</dbReference>
<evidence type="ECO:0000256" key="1">
    <source>
        <dbReference type="SAM" id="MobiDB-lite"/>
    </source>
</evidence>
<keyword evidence="5" id="KW-1185">Reference proteome</keyword>
<evidence type="ECO:0000256" key="3">
    <source>
        <dbReference type="SAM" id="SignalP"/>
    </source>
</evidence>
<keyword evidence="2" id="KW-0812">Transmembrane</keyword>
<protein>
    <recommendedName>
        <fullName evidence="6">VPDSG-CTERM protein sorting domain-containing protein</fullName>
    </recommendedName>
</protein>
<keyword evidence="2" id="KW-0472">Membrane</keyword>
<name>A0ABT9AFN1_9BACT</name>
<evidence type="ECO:0000313" key="4">
    <source>
        <dbReference type="EMBL" id="MDO7848634.1"/>
    </source>
</evidence>
<dbReference type="InterPro" id="IPR058207">
    <property type="entry name" value="PID_CTERM"/>
</dbReference>
<dbReference type="Proteomes" id="UP001167796">
    <property type="component" value="Unassembled WGS sequence"/>
</dbReference>
<feature type="chain" id="PRO_5045251722" description="VPDSG-CTERM protein sorting domain-containing protein" evidence="3">
    <location>
        <begin position="21"/>
        <end position="66"/>
    </location>
</feature>
<proteinExistence type="predicted"/>
<dbReference type="NCBIfam" id="NF046080">
    <property type="entry name" value="PID_CTERM"/>
    <property type="match status" value="1"/>
</dbReference>
<comment type="caution">
    <text evidence="4">The sequence shown here is derived from an EMBL/GenBank/DDBJ whole genome shotgun (WGS) entry which is preliminary data.</text>
</comment>
<feature type="region of interest" description="Disordered" evidence="1">
    <location>
        <begin position="21"/>
        <end position="41"/>
    </location>
</feature>
<feature type="signal peptide" evidence="3">
    <location>
        <begin position="1"/>
        <end position="20"/>
    </location>
</feature>
<evidence type="ECO:0000256" key="2">
    <source>
        <dbReference type="SAM" id="Phobius"/>
    </source>
</evidence>
<evidence type="ECO:0008006" key="6">
    <source>
        <dbReference type="Google" id="ProtNLM"/>
    </source>
</evidence>
<feature type="transmembrane region" description="Helical" evidence="2">
    <location>
        <begin position="36"/>
        <end position="56"/>
    </location>
</feature>
<keyword evidence="3" id="KW-0732">Signal</keyword>
<dbReference type="RefSeq" id="WP_305013304.1">
    <property type="nucleotide sequence ID" value="NZ_JAUQSX010000011.1"/>
</dbReference>
<organism evidence="4 5">
    <name type="scientific">Hymenobacter mellowenesis</name>
    <dbReference type="NCBI Taxonomy" id="3063995"/>
    <lineage>
        <taxon>Bacteria</taxon>
        <taxon>Pseudomonadati</taxon>
        <taxon>Bacteroidota</taxon>
        <taxon>Cytophagia</taxon>
        <taxon>Cytophagales</taxon>
        <taxon>Hymenobacteraceae</taxon>
        <taxon>Hymenobacter</taxon>
    </lineage>
</organism>
<accession>A0ABT9AFN1</accession>
<sequence length="66" mass="6993">MRLLVLFCFLMSLGTLVVHAQPSSGGPAPQTPQAPTDVPLDGGASLLLAGGVAYGLRRLRQRRVHK</sequence>
<evidence type="ECO:0000313" key="5">
    <source>
        <dbReference type="Proteomes" id="UP001167796"/>
    </source>
</evidence>